<dbReference type="PANTHER" id="PTHR16026:SF0">
    <property type="entry name" value="CARTILAGE ACIDIC PROTEIN 1"/>
    <property type="match status" value="1"/>
</dbReference>
<evidence type="ECO:0000313" key="3">
    <source>
        <dbReference type="EMBL" id="SNY99520.1"/>
    </source>
</evidence>
<dbReference type="SUPFAM" id="SSF69318">
    <property type="entry name" value="Integrin alpha N-terminal domain"/>
    <property type="match status" value="3"/>
</dbReference>
<dbReference type="Gene3D" id="2.130.10.130">
    <property type="entry name" value="Integrin alpha, N-terminal"/>
    <property type="match status" value="5"/>
</dbReference>
<sequence>MKISIWQILCILAVVIVVGCIDKVSEDKAFTLLNAKQTGLNFNNRLLENTYMNGFFYQYYYNGAGLATADFNHDGLIDIYFISSIRENRLFLNQGELIFKDVTAKSGVKGKPGFPTGVTVVDINDDGLMDIYISKSGRIKVDDQLRNELYVNLGNGEDGVPVFEERAHEYALDVPHYSTQASFFDYDRDGDLDMFLINHGLDVPADTAIAGLLEQNSEHAGEKLYENENGKFVDVTHEAGIISNPLGFTLGVSVGDVNNDGWPDIYTANDYSEKDHLYLNNQDGTFRETSLKAFGHIPNFSMGTDMADINNDGFLDIMSLDMMASDNYTQKTSMSGMDTQRFFDHVRLGLHNQYMYNALQLNNGINENGVPMFSDIAQLANVATTDWSWSPLIFDMNNDGHKDLFVSNGVKRDFRNNDFNTYKKQKQLEALSKGVLDKEAYMKDMLDKMPERKKENFFFVNNKDLTFKQLSFKQLPSNSNGAAFADFDNDGDLDVVVNNSEDQVFLYRNDFGGDFLDVQLSGPDGNKNGLGTRLEIYIDGQKQIQEHHFTRGFQSASAGPVHFGLGAIEKIDSLIVLWPEGKRQRVLNPIKNQKLVVRYDLDNSIPYNDVVSDSKQFEFRDITATLGINFRHKEDEFDDFAQEILIPHKMSTQGPSIEVGDVNGDGLEDFFIGGAKNQKSRIYLQYEDGKFYAQRNLAIEKDSIYEDTGAHFFDADKDGDLDLYLASGGNDKALTSDHYHHRFYANDGYGNFTSKKNVLPVITISGKAIASGDIDGDGDLDLFVGSRVKPGGYGQYSKSWVLENQSEQGSLSFLDITETDFPFLLEYPMVTDAEWSDLDRDGKLDLIVSNEWGAIEVYLNKENRFENVTEKYQLSNYLGWWNSIEVEDVDGDGYLDIIAGNLGLNYKYKSSQEKPFRLYVNDFDENQDPDIVLGYQERDQLYPLRGRECSSNQMPFIKKKFKTYDAFGKATLEDVYGEKLNEGIQYTATEFRSGIFLNKKEYFEFIPFSNEVQVSSINAILVLDINKDKHYDLLAFGNLYESEVETPRNDAGYGHMLLGNGDGSFDVLSSSLSGLMVKGNVKDAAFLKVENKSVVLTGRNDDALKALEIKRVKHQ</sequence>
<dbReference type="InterPro" id="IPR011519">
    <property type="entry name" value="UnbV_ASPIC"/>
</dbReference>
<evidence type="ECO:0000259" key="2">
    <source>
        <dbReference type="Pfam" id="PF07593"/>
    </source>
</evidence>
<protein>
    <submittedName>
        <fullName evidence="3">FG-GAP repeat-containing protein</fullName>
    </submittedName>
</protein>
<dbReference type="Pfam" id="PF07593">
    <property type="entry name" value="UnbV_ASPIC"/>
    <property type="match status" value="1"/>
</dbReference>
<dbReference type="AlphaFoldDB" id="A0A285MQS3"/>
<keyword evidence="4" id="KW-1185">Reference proteome</keyword>
<dbReference type="OrthoDB" id="9816120at2"/>
<dbReference type="InterPro" id="IPR028994">
    <property type="entry name" value="Integrin_alpha_N"/>
</dbReference>
<evidence type="ECO:0000313" key="4">
    <source>
        <dbReference type="Proteomes" id="UP000219048"/>
    </source>
</evidence>
<name>A0A285MQS3_9FLAO</name>
<reference evidence="4" key="1">
    <citation type="submission" date="2017-09" db="EMBL/GenBank/DDBJ databases">
        <authorList>
            <person name="Varghese N."/>
            <person name="Submissions S."/>
        </authorList>
    </citation>
    <scope>NUCLEOTIDE SEQUENCE [LARGE SCALE GENOMIC DNA]</scope>
    <source>
        <strain evidence="4">DSM 25885</strain>
    </source>
</reference>
<dbReference type="InterPro" id="IPR027039">
    <property type="entry name" value="Crtac1"/>
</dbReference>
<dbReference type="RefSeq" id="WP_097045012.1">
    <property type="nucleotide sequence ID" value="NZ_OBEH01000002.1"/>
</dbReference>
<dbReference type="PROSITE" id="PS51257">
    <property type="entry name" value="PROKAR_LIPOPROTEIN"/>
    <property type="match status" value="1"/>
</dbReference>
<proteinExistence type="predicted"/>
<dbReference type="InterPro" id="IPR013517">
    <property type="entry name" value="FG-GAP"/>
</dbReference>
<accession>A0A285MQS3</accession>
<dbReference type="Proteomes" id="UP000219048">
    <property type="component" value="Unassembled WGS sequence"/>
</dbReference>
<keyword evidence="1" id="KW-0732">Signal</keyword>
<gene>
    <name evidence="3" type="ORF">SAMN06265377_1330</name>
</gene>
<dbReference type="EMBL" id="OBEH01000002">
    <property type="protein sequence ID" value="SNY99520.1"/>
    <property type="molecule type" value="Genomic_DNA"/>
</dbReference>
<organism evidence="3 4">
    <name type="scientific">Flagellimonas pacifica</name>
    <dbReference type="NCBI Taxonomy" id="1247520"/>
    <lineage>
        <taxon>Bacteria</taxon>
        <taxon>Pseudomonadati</taxon>
        <taxon>Bacteroidota</taxon>
        <taxon>Flavobacteriia</taxon>
        <taxon>Flavobacteriales</taxon>
        <taxon>Flavobacteriaceae</taxon>
        <taxon>Flagellimonas</taxon>
    </lineage>
</organism>
<feature type="domain" description="ASPIC/UnbV" evidence="2">
    <location>
        <begin position="529"/>
        <end position="595"/>
    </location>
</feature>
<dbReference type="Pfam" id="PF13517">
    <property type="entry name" value="FG-GAP_3"/>
    <property type="match status" value="4"/>
</dbReference>
<dbReference type="PANTHER" id="PTHR16026">
    <property type="entry name" value="CARTILAGE ACIDIC PROTEIN 1"/>
    <property type="match status" value="1"/>
</dbReference>
<evidence type="ECO:0000256" key="1">
    <source>
        <dbReference type="ARBA" id="ARBA00022729"/>
    </source>
</evidence>